<feature type="compositionally biased region" description="Pro residues" evidence="1">
    <location>
        <begin position="399"/>
        <end position="426"/>
    </location>
</feature>
<feature type="region of interest" description="Disordered" evidence="1">
    <location>
        <begin position="1"/>
        <end position="32"/>
    </location>
</feature>
<dbReference type="PANTHER" id="PTHR24216">
    <property type="entry name" value="PAXILLIN-RELATED"/>
    <property type="match status" value="1"/>
</dbReference>
<feature type="compositionally biased region" description="Basic and acidic residues" evidence="1">
    <location>
        <begin position="656"/>
        <end position="665"/>
    </location>
</feature>
<feature type="region of interest" description="Disordered" evidence="1">
    <location>
        <begin position="948"/>
        <end position="973"/>
    </location>
</feature>
<feature type="region of interest" description="Disordered" evidence="1">
    <location>
        <begin position="140"/>
        <end position="162"/>
    </location>
</feature>
<dbReference type="Proteomes" id="UP001303760">
    <property type="component" value="Unassembled WGS sequence"/>
</dbReference>
<feature type="compositionally biased region" description="Polar residues" evidence="1">
    <location>
        <begin position="175"/>
        <end position="188"/>
    </location>
</feature>
<feature type="compositionally biased region" description="Basic and acidic residues" evidence="1">
    <location>
        <begin position="49"/>
        <end position="59"/>
    </location>
</feature>
<dbReference type="AlphaFoldDB" id="A0AAN7CF85"/>
<feature type="compositionally biased region" description="Polar residues" evidence="1">
    <location>
        <begin position="8"/>
        <end position="19"/>
    </location>
</feature>
<feature type="compositionally biased region" description="Polar residues" evidence="1">
    <location>
        <begin position="468"/>
        <end position="490"/>
    </location>
</feature>
<evidence type="ECO:0000313" key="3">
    <source>
        <dbReference type="Proteomes" id="UP001303760"/>
    </source>
</evidence>
<reference evidence="2" key="2">
    <citation type="submission" date="2023-05" db="EMBL/GenBank/DDBJ databases">
        <authorList>
            <consortium name="Lawrence Berkeley National Laboratory"/>
            <person name="Steindorff A."/>
            <person name="Hensen N."/>
            <person name="Bonometti L."/>
            <person name="Westerberg I."/>
            <person name="Brannstrom I.O."/>
            <person name="Guillou S."/>
            <person name="Cros-Aarteil S."/>
            <person name="Calhoun S."/>
            <person name="Haridas S."/>
            <person name="Kuo A."/>
            <person name="Mondo S."/>
            <person name="Pangilinan J."/>
            <person name="Riley R."/>
            <person name="Labutti K."/>
            <person name="Andreopoulos B."/>
            <person name="Lipzen A."/>
            <person name="Chen C."/>
            <person name="Yanf M."/>
            <person name="Daum C."/>
            <person name="Ng V."/>
            <person name="Clum A."/>
            <person name="Ohm R."/>
            <person name="Martin F."/>
            <person name="Silar P."/>
            <person name="Natvig D."/>
            <person name="Lalanne C."/>
            <person name="Gautier V."/>
            <person name="Ament-Velasquez S.L."/>
            <person name="Kruys A."/>
            <person name="Hutchinson M.I."/>
            <person name="Powell A.J."/>
            <person name="Barry K."/>
            <person name="Miller A.N."/>
            <person name="Grigoriev I.V."/>
            <person name="Debuchy R."/>
            <person name="Gladieux P."/>
            <person name="Thoren M.H."/>
            <person name="Johannesson H."/>
        </authorList>
    </citation>
    <scope>NUCLEOTIDE SEQUENCE</scope>
    <source>
        <strain evidence="2">CBS 532.94</strain>
    </source>
</reference>
<comment type="caution">
    <text evidence="2">The sequence shown here is derived from an EMBL/GenBank/DDBJ whole genome shotgun (WGS) entry which is preliminary data.</text>
</comment>
<dbReference type="PANTHER" id="PTHR24216:SF65">
    <property type="entry name" value="PAXILLIN-LIKE PROTEIN 1"/>
    <property type="match status" value="1"/>
</dbReference>
<gene>
    <name evidence="2" type="ORF">C8A03DRAFT_30826</name>
</gene>
<accession>A0AAN7CF85</accession>
<protein>
    <submittedName>
        <fullName evidence="2">Uncharacterized protein</fullName>
    </submittedName>
</protein>
<organism evidence="2 3">
    <name type="scientific">Achaetomium macrosporum</name>
    <dbReference type="NCBI Taxonomy" id="79813"/>
    <lineage>
        <taxon>Eukaryota</taxon>
        <taxon>Fungi</taxon>
        <taxon>Dikarya</taxon>
        <taxon>Ascomycota</taxon>
        <taxon>Pezizomycotina</taxon>
        <taxon>Sordariomycetes</taxon>
        <taxon>Sordariomycetidae</taxon>
        <taxon>Sordariales</taxon>
        <taxon>Chaetomiaceae</taxon>
        <taxon>Achaetomium</taxon>
    </lineage>
</organism>
<feature type="compositionally biased region" description="Polar residues" evidence="1">
    <location>
        <begin position="76"/>
        <end position="85"/>
    </location>
</feature>
<proteinExistence type="predicted"/>
<keyword evidence="3" id="KW-1185">Reference proteome</keyword>
<evidence type="ECO:0000256" key="1">
    <source>
        <dbReference type="SAM" id="MobiDB-lite"/>
    </source>
</evidence>
<feature type="compositionally biased region" description="Basic and acidic residues" evidence="1">
    <location>
        <begin position="636"/>
        <end position="648"/>
    </location>
</feature>
<name>A0AAN7CF85_9PEZI</name>
<feature type="compositionally biased region" description="Low complexity" evidence="1">
    <location>
        <begin position="207"/>
        <end position="216"/>
    </location>
</feature>
<feature type="region of interest" description="Disordered" evidence="1">
    <location>
        <begin position="46"/>
        <end position="96"/>
    </location>
</feature>
<sequence>MARARTQLPGSGSTSQQAAGNEEEMRRAAMQAAMMNDLGIARVAELPLDDGHGDRDRRNRGPGVSNRNRPAPLPTPSASSRPRQNGSTGAGGSGAGDLWRQAYAAGAFDDEDAAAVRGLDDLGGGRIYERVINHTMQILSHHNRRSNRRSTEQPSANGRVHLHELPRRIGQSILQSRQQNTSGTQTSAARALVPSASSRAPPRELNPMARPARVPRQPVPAATPPAPAPPSLAPASNPTVSEPAVAGPSSGTVVPNPNLSLPDPNVPLPFEEPFEVLNVVYERSIRFSSRHLRQPVSAIVLLSAAGPPANGGFTVVIYNRRFCQWPISGWYDYTTGEDMLLGVLFKDVNGSMHGYELHFDFEEHLRDFMATARRLQSGEISPPVGYTYVSKRSATVPSQPAPAAPPPAPATVPPHPTPAAPRPAPATNPTGSQAAVASLSNAAAAGPSNAVGTQPTRESDQPRARLPSNRTARGPTSESNQVETQASSSANTINTAPVVVAAGTRASTVGSIHGDSLAENEADDVNFVDNQSPTVSSGSLPALAPRKYSNGTGDGTPLAQIPFAEVSIAVRGLFHYFLSNTNLVPTWTAETKNEMASAIKAGVLDYIAQEARCQGLGDQQVHGLEQLIDGVLASLTKDHQDGPDHEDGPDQQNAADHQDEADHQDRASRIRYKIEELMSMRHRPIDPPGFLADIPYLPKPGSGKRQVSSSSQSQVQRSVDAMAWVQGEAATPALDTEETLKAEPEEAAAAVATVARPGGTRVTGLRGSRWATGESEIRHANHFTGPAYEKVPPGHGHQEDLAQVDPQSQVPTASADLTGLDFRTSDNDMDGARSAGSQAAADHISQAAALTNSTHTTTDKIENLGFSLSRLTIRSPTKAQTKLVKTSVAQSPDRVSVPSPGPAAPTAFRPAAPVFTPGPTLPSGPSVSLAPVVAPQLTALVPGQPLAAPATQAKPRGLLASRHAAGSGPSSSGNFNYHLPSAVRKELPSYLLGADSGSDVYLLT</sequence>
<feature type="region of interest" description="Disordered" evidence="1">
    <location>
        <begin position="636"/>
        <end position="665"/>
    </location>
</feature>
<reference evidence="2" key="1">
    <citation type="journal article" date="2023" name="Mol. Phylogenet. Evol.">
        <title>Genome-scale phylogeny and comparative genomics of the fungal order Sordariales.</title>
        <authorList>
            <person name="Hensen N."/>
            <person name="Bonometti L."/>
            <person name="Westerberg I."/>
            <person name="Brannstrom I.O."/>
            <person name="Guillou S."/>
            <person name="Cros-Aarteil S."/>
            <person name="Calhoun S."/>
            <person name="Haridas S."/>
            <person name="Kuo A."/>
            <person name="Mondo S."/>
            <person name="Pangilinan J."/>
            <person name="Riley R."/>
            <person name="LaButti K."/>
            <person name="Andreopoulos B."/>
            <person name="Lipzen A."/>
            <person name="Chen C."/>
            <person name="Yan M."/>
            <person name="Daum C."/>
            <person name="Ng V."/>
            <person name="Clum A."/>
            <person name="Steindorff A."/>
            <person name="Ohm R.A."/>
            <person name="Martin F."/>
            <person name="Silar P."/>
            <person name="Natvig D.O."/>
            <person name="Lalanne C."/>
            <person name="Gautier V."/>
            <person name="Ament-Velasquez S.L."/>
            <person name="Kruys A."/>
            <person name="Hutchinson M.I."/>
            <person name="Powell A.J."/>
            <person name="Barry K."/>
            <person name="Miller A.N."/>
            <person name="Grigoriev I.V."/>
            <person name="Debuchy R."/>
            <person name="Gladieux P."/>
            <person name="Hiltunen Thoren M."/>
            <person name="Johannesson H."/>
        </authorList>
    </citation>
    <scope>NUCLEOTIDE SEQUENCE</scope>
    <source>
        <strain evidence="2">CBS 532.94</strain>
    </source>
</reference>
<feature type="region of interest" description="Disordered" evidence="1">
    <location>
        <begin position="692"/>
        <end position="713"/>
    </location>
</feature>
<evidence type="ECO:0000313" key="2">
    <source>
        <dbReference type="EMBL" id="KAK4240988.1"/>
    </source>
</evidence>
<dbReference type="EMBL" id="MU860029">
    <property type="protein sequence ID" value="KAK4240988.1"/>
    <property type="molecule type" value="Genomic_DNA"/>
</dbReference>
<feature type="region of interest" description="Disordered" evidence="1">
    <location>
        <begin position="175"/>
        <end position="252"/>
    </location>
</feature>
<feature type="compositionally biased region" description="Low complexity" evidence="1">
    <location>
        <begin position="427"/>
        <end position="452"/>
    </location>
</feature>
<feature type="region of interest" description="Disordered" evidence="1">
    <location>
        <begin position="396"/>
        <end position="490"/>
    </location>
</feature>
<feature type="compositionally biased region" description="Pro residues" evidence="1">
    <location>
        <begin position="217"/>
        <end position="232"/>
    </location>
</feature>